<dbReference type="OrthoDB" id="6313375at2"/>
<keyword evidence="4 7" id="KW-0812">Transmembrane</keyword>
<organism evidence="8 11">
    <name type="scientific">Pseudoalteromonas aurantia</name>
    <dbReference type="NCBI Taxonomy" id="43654"/>
    <lineage>
        <taxon>Bacteria</taxon>
        <taxon>Pseudomonadati</taxon>
        <taxon>Pseudomonadota</taxon>
        <taxon>Gammaproteobacteria</taxon>
        <taxon>Alteromonadales</taxon>
        <taxon>Pseudoalteromonadaceae</taxon>
        <taxon>Pseudoalteromonas</taxon>
    </lineage>
</organism>
<evidence type="ECO:0000313" key="9">
    <source>
        <dbReference type="EMBL" id="TMO71607.1"/>
    </source>
</evidence>
<accession>A0A5S3UYG7</accession>
<evidence type="ECO:0000256" key="7">
    <source>
        <dbReference type="SAM" id="Phobius"/>
    </source>
</evidence>
<feature type="transmembrane region" description="Helical" evidence="7">
    <location>
        <begin position="21"/>
        <end position="40"/>
    </location>
</feature>
<dbReference type="RefSeq" id="WP_138593754.1">
    <property type="nucleotide sequence ID" value="NZ_PNBW01000099.1"/>
</dbReference>
<sequence length="206" mass="22873">MKNTQAIDLITSSRGRRMIRLIIAAGCFILLTKIAFNTSFESHQLLHKQADSAAKSLTTQLALNAAQPLQRADIPALRKLTNHLAQDPFVMGVSIYSQQGKLKISNDGFTPQENIQGLPAALPGISKIKTPIIVQIVDASEQPIGFVSVIYLSKSAMAQSHQHFHELGRMVLLMLMITCVFTWQIGRGLKRWEVKRQIRKSAQDDA</sequence>
<keyword evidence="5 7" id="KW-1133">Transmembrane helix</keyword>
<comment type="caution">
    <text evidence="8">The sequence shown here is derived from an EMBL/GenBank/DDBJ whole genome shotgun (WGS) entry which is preliminary data.</text>
</comment>
<evidence type="ECO:0000313" key="8">
    <source>
        <dbReference type="EMBL" id="TMO62104.1"/>
    </source>
</evidence>
<dbReference type="InterPro" id="IPR019305">
    <property type="entry name" value="Uncharacterised_Smp"/>
</dbReference>
<dbReference type="EMBL" id="PNBX01000142">
    <property type="protein sequence ID" value="TMO62104.1"/>
    <property type="molecule type" value="Genomic_DNA"/>
</dbReference>
<name>A0A5S3UYG7_9GAMM</name>
<protein>
    <submittedName>
        <fullName evidence="8">Smp protein</fullName>
    </submittedName>
</protein>
<proteinExistence type="inferred from homology"/>
<evidence type="ECO:0000313" key="11">
    <source>
        <dbReference type="Proteomes" id="UP000307217"/>
    </source>
</evidence>
<gene>
    <name evidence="8" type="ORF">CWC19_20535</name>
    <name evidence="9" type="ORF">CWC20_17215</name>
</gene>
<reference evidence="10 11" key="1">
    <citation type="submission" date="2018-01" db="EMBL/GenBank/DDBJ databases">
        <authorList>
            <person name="Paulsen S."/>
            <person name="Gram L.K."/>
        </authorList>
    </citation>
    <scope>NUCLEOTIDE SEQUENCE [LARGE SCALE GENOMIC DNA]</scope>
    <source>
        <strain evidence="8 11">S3790</strain>
        <strain evidence="9 10">S3895</strain>
    </source>
</reference>
<reference evidence="8" key="3">
    <citation type="submission" date="2019-09" db="EMBL/GenBank/DDBJ databases">
        <title>Co-occurence of chitin degradation, pigmentation and bioactivity in marine Pseudoalteromonas.</title>
        <authorList>
            <person name="Sonnenschein E.C."/>
            <person name="Bech P.K."/>
        </authorList>
    </citation>
    <scope>NUCLEOTIDE SEQUENCE</scope>
    <source>
        <strain evidence="8">S3790</strain>
    </source>
</reference>
<evidence type="ECO:0000256" key="2">
    <source>
        <dbReference type="ARBA" id="ARBA00005362"/>
    </source>
</evidence>
<dbReference type="EMBL" id="PNBW01000099">
    <property type="protein sequence ID" value="TMO71607.1"/>
    <property type="molecule type" value="Genomic_DNA"/>
</dbReference>
<feature type="transmembrane region" description="Helical" evidence="7">
    <location>
        <begin position="167"/>
        <end position="186"/>
    </location>
</feature>
<evidence type="ECO:0000256" key="5">
    <source>
        <dbReference type="ARBA" id="ARBA00022989"/>
    </source>
</evidence>
<evidence type="ECO:0000313" key="10">
    <source>
        <dbReference type="Proteomes" id="UP000307164"/>
    </source>
</evidence>
<dbReference type="AlphaFoldDB" id="A0A5S3UYG7"/>
<comment type="similarity">
    <text evidence="2">Belongs to the Smp family.</text>
</comment>
<evidence type="ECO:0000256" key="3">
    <source>
        <dbReference type="ARBA" id="ARBA00022475"/>
    </source>
</evidence>
<evidence type="ECO:0000256" key="6">
    <source>
        <dbReference type="ARBA" id="ARBA00023136"/>
    </source>
</evidence>
<dbReference type="Proteomes" id="UP000307217">
    <property type="component" value="Unassembled WGS sequence"/>
</dbReference>
<keyword evidence="3" id="KW-1003">Cell membrane</keyword>
<comment type="subcellular location">
    <subcellularLocation>
        <location evidence="1">Cell membrane</location>
    </subcellularLocation>
</comment>
<reference evidence="10 11" key="2">
    <citation type="submission" date="2019-06" db="EMBL/GenBank/DDBJ databases">
        <title>Co-occurence of chitin degradation, pigmentation and bioactivity in marine Pseudoalteromonas.</title>
        <authorList>
            <person name="Sonnenschein E.C."/>
            <person name="Bech P.K."/>
        </authorList>
    </citation>
    <scope>NUCLEOTIDE SEQUENCE [LARGE SCALE GENOMIC DNA]</scope>
    <source>
        <strain evidence="11">S3790</strain>
        <strain evidence="9 10">S3895</strain>
    </source>
</reference>
<dbReference type="Proteomes" id="UP000307164">
    <property type="component" value="Unassembled WGS sequence"/>
</dbReference>
<dbReference type="Pfam" id="PF10144">
    <property type="entry name" value="SMP_2"/>
    <property type="match status" value="1"/>
</dbReference>
<evidence type="ECO:0000256" key="1">
    <source>
        <dbReference type="ARBA" id="ARBA00004236"/>
    </source>
</evidence>
<evidence type="ECO:0000256" key="4">
    <source>
        <dbReference type="ARBA" id="ARBA00022692"/>
    </source>
</evidence>
<keyword evidence="10" id="KW-1185">Reference proteome</keyword>
<keyword evidence="6 7" id="KW-0472">Membrane</keyword>
<dbReference type="GO" id="GO:0005886">
    <property type="term" value="C:plasma membrane"/>
    <property type="evidence" value="ECO:0007669"/>
    <property type="project" value="UniProtKB-SubCell"/>
</dbReference>